<dbReference type="PANTHER" id="PTHR45947:SF3">
    <property type="entry name" value="SULFOQUINOVOSYL TRANSFERASE SQD2"/>
    <property type="match status" value="1"/>
</dbReference>
<name>A0A7X3H276_9GAMM</name>
<protein>
    <submittedName>
        <fullName evidence="1">Glycosyltransferase</fullName>
    </submittedName>
</protein>
<keyword evidence="1" id="KW-0808">Transferase</keyword>
<accession>A0A7X3H276</accession>
<reference evidence="1 2" key="1">
    <citation type="submission" date="2019-12" db="EMBL/GenBank/DDBJ databases">
        <title>Halomonas rutogse sp. nov. isolated from two lakes on Tibetan Plateau.</title>
        <authorList>
            <person name="Gao P."/>
        </authorList>
    </citation>
    <scope>NUCLEOTIDE SEQUENCE [LARGE SCALE GENOMIC DNA]</scope>
    <source>
        <strain evidence="1 2">ZH2S</strain>
    </source>
</reference>
<dbReference type="Gene3D" id="3.40.50.2000">
    <property type="entry name" value="Glycogen Phosphorylase B"/>
    <property type="match status" value="2"/>
</dbReference>
<dbReference type="Pfam" id="PF13692">
    <property type="entry name" value="Glyco_trans_1_4"/>
    <property type="match status" value="1"/>
</dbReference>
<evidence type="ECO:0000313" key="1">
    <source>
        <dbReference type="EMBL" id="MWJ29178.1"/>
    </source>
</evidence>
<dbReference type="CDD" id="cd03801">
    <property type="entry name" value="GT4_PimA-like"/>
    <property type="match status" value="1"/>
</dbReference>
<keyword evidence="2" id="KW-1185">Reference proteome</keyword>
<comment type="caution">
    <text evidence="1">The sequence shown here is derived from an EMBL/GenBank/DDBJ whole genome shotgun (WGS) entry which is preliminary data.</text>
</comment>
<gene>
    <name evidence="1" type="ORF">GPM19_13415</name>
</gene>
<evidence type="ECO:0000313" key="2">
    <source>
        <dbReference type="Proteomes" id="UP000437638"/>
    </source>
</evidence>
<sequence length="344" mass="38344">MLKLVHVNLAKGFGGGERQTALLIKALSSYNDLQQILVCRKDSPLRKLLSEVVGLKFIKANHQLAGHSLIKDADIVHAHDAKGVHWACWHYLTKRTPYIITRRVNSPVRKKASNQWCYRHAARRIAISYSIKKGLSARGWGEVDLIADAYSGFSFSKKISESFRNEFPGKFLVGHAGALVDRTKGQRVLLEAARLVETEYPNIHFVFFGEGKDAAILQQESADQGNVTWMGFKENIGDYLAGLDVFAFPSRNEGLGSVLLDVMDAGVPIIASNVGGIPDIVKHGETGLLFGKEDVSSLVNELKKLYFSLSMRNNLKKEARVILKNYSAEVYAKKYYDIYLSVLI</sequence>
<dbReference type="InterPro" id="IPR050194">
    <property type="entry name" value="Glycosyltransferase_grp1"/>
</dbReference>
<dbReference type="GO" id="GO:0016758">
    <property type="term" value="F:hexosyltransferase activity"/>
    <property type="evidence" value="ECO:0007669"/>
    <property type="project" value="TreeGrafter"/>
</dbReference>
<proteinExistence type="predicted"/>
<dbReference type="PANTHER" id="PTHR45947">
    <property type="entry name" value="SULFOQUINOVOSYL TRANSFERASE SQD2"/>
    <property type="match status" value="1"/>
</dbReference>
<dbReference type="EMBL" id="WTKP01000010">
    <property type="protein sequence ID" value="MWJ29178.1"/>
    <property type="molecule type" value="Genomic_DNA"/>
</dbReference>
<organism evidence="1 2">
    <name type="scientific">Vreelandella zhuhanensis</name>
    <dbReference type="NCBI Taxonomy" id="2684210"/>
    <lineage>
        <taxon>Bacteria</taxon>
        <taxon>Pseudomonadati</taxon>
        <taxon>Pseudomonadota</taxon>
        <taxon>Gammaproteobacteria</taxon>
        <taxon>Oceanospirillales</taxon>
        <taxon>Halomonadaceae</taxon>
        <taxon>Vreelandella</taxon>
    </lineage>
</organism>
<dbReference type="SUPFAM" id="SSF53756">
    <property type="entry name" value="UDP-Glycosyltransferase/glycogen phosphorylase"/>
    <property type="match status" value="1"/>
</dbReference>
<dbReference type="AlphaFoldDB" id="A0A7X3H276"/>
<dbReference type="Proteomes" id="UP000437638">
    <property type="component" value="Unassembled WGS sequence"/>
</dbReference>